<reference evidence="2" key="1">
    <citation type="submission" date="2019-10" db="EMBL/GenBank/DDBJ databases">
        <authorList>
            <consortium name="DOE Joint Genome Institute"/>
            <person name="Kuo A."/>
            <person name="Miyauchi S."/>
            <person name="Kiss E."/>
            <person name="Drula E."/>
            <person name="Kohler A."/>
            <person name="Sanchez-Garcia M."/>
            <person name="Andreopoulos B."/>
            <person name="Barry K.W."/>
            <person name="Bonito G."/>
            <person name="Buee M."/>
            <person name="Carver A."/>
            <person name="Chen C."/>
            <person name="Cichocki N."/>
            <person name="Clum A."/>
            <person name="Culley D."/>
            <person name="Crous P.W."/>
            <person name="Fauchery L."/>
            <person name="Girlanda M."/>
            <person name="Hayes R."/>
            <person name="Keri Z."/>
            <person name="LaButti K."/>
            <person name="Lipzen A."/>
            <person name="Lombard V."/>
            <person name="Magnuson J."/>
            <person name="Maillard F."/>
            <person name="Morin E."/>
            <person name="Murat C."/>
            <person name="Nolan M."/>
            <person name="Ohm R."/>
            <person name="Pangilinan J."/>
            <person name="Pereira M."/>
            <person name="Perotto S."/>
            <person name="Peter M."/>
            <person name="Riley R."/>
            <person name="Sitrit Y."/>
            <person name="Stielow B."/>
            <person name="Szollosi G."/>
            <person name="Zifcakova L."/>
            <person name="Stursova M."/>
            <person name="Spatafora J.W."/>
            <person name="Tedersoo L."/>
            <person name="Vaario L.-M."/>
            <person name="Yamada A."/>
            <person name="Yan M."/>
            <person name="Wang P."/>
            <person name="Xu J."/>
            <person name="Bruns T."/>
            <person name="Baldrian P."/>
            <person name="Vilgalys R."/>
            <person name="Henrissat B."/>
            <person name="Grigoriev I.V."/>
            <person name="Hibbett D."/>
            <person name="Nagy L.G."/>
            <person name="Martin F.M."/>
        </authorList>
    </citation>
    <scope>NUCLEOTIDE SEQUENCE</scope>
    <source>
        <strain evidence="2">Prilba</strain>
    </source>
</reference>
<reference evidence="2" key="2">
    <citation type="journal article" date="2020" name="Nat. Commun.">
        <title>Large-scale genome sequencing of mycorrhizal fungi provides insights into the early evolution of symbiotic traits.</title>
        <authorList>
            <person name="Miyauchi S."/>
            <person name="Kiss E."/>
            <person name="Kuo A."/>
            <person name="Drula E."/>
            <person name="Kohler A."/>
            <person name="Sanchez-Garcia M."/>
            <person name="Morin E."/>
            <person name="Andreopoulos B."/>
            <person name="Barry K.W."/>
            <person name="Bonito G."/>
            <person name="Buee M."/>
            <person name="Carver A."/>
            <person name="Chen C."/>
            <person name="Cichocki N."/>
            <person name="Clum A."/>
            <person name="Culley D."/>
            <person name="Crous P.W."/>
            <person name="Fauchery L."/>
            <person name="Girlanda M."/>
            <person name="Hayes R.D."/>
            <person name="Keri Z."/>
            <person name="LaButti K."/>
            <person name="Lipzen A."/>
            <person name="Lombard V."/>
            <person name="Magnuson J."/>
            <person name="Maillard F."/>
            <person name="Murat C."/>
            <person name="Nolan M."/>
            <person name="Ohm R.A."/>
            <person name="Pangilinan J."/>
            <person name="Pereira M.F."/>
            <person name="Perotto S."/>
            <person name="Peter M."/>
            <person name="Pfister S."/>
            <person name="Riley R."/>
            <person name="Sitrit Y."/>
            <person name="Stielow J.B."/>
            <person name="Szollosi G."/>
            <person name="Zifcakova L."/>
            <person name="Stursova M."/>
            <person name="Spatafora J.W."/>
            <person name="Tedersoo L."/>
            <person name="Vaario L.M."/>
            <person name="Yamada A."/>
            <person name="Yan M."/>
            <person name="Wang P."/>
            <person name="Xu J."/>
            <person name="Bruns T."/>
            <person name="Baldrian P."/>
            <person name="Vilgalys R."/>
            <person name="Dunand C."/>
            <person name="Henrissat B."/>
            <person name="Grigoriev I.V."/>
            <person name="Hibbett D."/>
            <person name="Nagy L.G."/>
            <person name="Martin F.M."/>
        </authorList>
    </citation>
    <scope>NUCLEOTIDE SEQUENCE</scope>
    <source>
        <strain evidence="2">Prilba</strain>
    </source>
</reference>
<evidence type="ECO:0000256" key="1">
    <source>
        <dbReference type="SAM" id="SignalP"/>
    </source>
</evidence>
<sequence length="77" mass="8711">MLHRRQLFFLLFPVDWLIGLLCSVEIKETKEAQRLFIGFSVSLSYRLSPLSSCCPAPLFLRLIVVAPSSRASEVASR</sequence>
<keyword evidence="1" id="KW-0732">Signal</keyword>
<feature type="signal peptide" evidence="1">
    <location>
        <begin position="1"/>
        <end position="23"/>
    </location>
</feature>
<feature type="chain" id="PRO_5040271920" description="Secreted protein" evidence="1">
    <location>
        <begin position="24"/>
        <end position="77"/>
    </location>
</feature>
<name>A0A9P5MMI7_9AGAM</name>
<proteinExistence type="predicted"/>
<evidence type="ECO:0000313" key="3">
    <source>
        <dbReference type="Proteomes" id="UP000759537"/>
    </source>
</evidence>
<evidence type="ECO:0000313" key="2">
    <source>
        <dbReference type="EMBL" id="KAF8463775.1"/>
    </source>
</evidence>
<organism evidence="2 3">
    <name type="scientific">Russula ochroleuca</name>
    <dbReference type="NCBI Taxonomy" id="152965"/>
    <lineage>
        <taxon>Eukaryota</taxon>
        <taxon>Fungi</taxon>
        <taxon>Dikarya</taxon>
        <taxon>Basidiomycota</taxon>
        <taxon>Agaricomycotina</taxon>
        <taxon>Agaricomycetes</taxon>
        <taxon>Russulales</taxon>
        <taxon>Russulaceae</taxon>
        <taxon>Russula</taxon>
    </lineage>
</organism>
<evidence type="ECO:0008006" key="4">
    <source>
        <dbReference type="Google" id="ProtNLM"/>
    </source>
</evidence>
<dbReference type="EMBL" id="WHVB01000065">
    <property type="protein sequence ID" value="KAF8463775.1"/>
    <property type="molecule type" value="Genomic_DNA"/>
</dbReference>
<protein>
    <recommendedName>
        <fullName evidence="4">Secreted protein</fullName>
    </recommendedName>
</protein>
<dbReference type="Proteomes" id="UP000759537">
    <property type="component" value="Unassembled WGS sequence"/>
</dbReference>
<keyword evidence="3" id="KW-1185">Reference proteome</keyword>
<comment type="caution">
    <text evidence="2">The sequence shown here is derived from an EMBL/GenBank/DDBJ whole genome shotgun (WGS) entry which is preliminary data.</text>
</comment>
<accession>A0A9P5MMI7</accession>
<gene>
    <name evidence="2" type="ORF">DFH94DRAFT_786343</name>
</gene>
<dbReference type="AlphaFoldDB" id="A0A9P5MMI7"/>